<dbReference type="OMA" id="QRCIHGV"/>
<name>A0A914AQG1_PATMI</name>
<evidence type="ECO:0000256" key="5">
    <source>
        <dbReference type="ARBA" id="ARBA00022927"/>
    </source>
</evidence>
<dbReference type="InterPro" id="IPR016632">
    <property type="entry name" value="COG8_Metazoal_Plant"/>
</dbReference>
<dbReference type="CTD" id="84342"/>
<dbReference type="EnsemblMetazoa" id="XM_038209950.1">
    <property type="protein sequence ID" value="XP_038065878.1"/>
    <property type="gene ID" value="LOC119735971"/>
</dbReference>
<dbReference type="OrthoDB" id="1661054at2759"/>
<dbReference type="GO" id="GO:0000139">
    <property type="term" value="C:Golgi membrane"/>
    <property type="evidence" value="ECO:0007669"/>
    <property type="project" value="UniProtKB-SubCell"/>
</dbReference>
<evidence type="ECO:0000313" key="10">
    <source>
        <dbReference type="EnsemblMetazoa" id="XP_038065878.1"/>
    </source>
</evidence>
<evidence type="ECO:0000256" key="2">
    <source>
        <dbReference type="ARBA" id="ARBA00006419"/>
    </source>
</evidence>
<dbReference type="Proteomes" id="UP000887568">
    <property type="component" value="Unplaced"/>
</dbReference>
<evidence type="ECO:0000256" key="7">
    <source>
        <dbReference type="ARBA" id="ARBA00023136"/>
    </source>
</evidence>
<feature type="region of interest" description="Disordered" evidence="9">
    <location>
        <begin position="533"/>
        <end position="645"/>
    </location>
</feature>
<proteinExistence type="inferred from homology"/>
<dbReference type="GO" id="GO:0006891">
    <property type="term" value="P:intra-Golgi vesicle-mediated transport"/>
    <property type="evidence" value="ECO:0007669"/>
    <property type="project" value="TreeGrafter"/>
</dbReference>
<comment type="similarity">
    <text evidence="2">Belongs to the COG8 family.</text>
</comment>
<evidence type="ECO:0000256" key="1">
    <source>
        <dbReference type="ARBA" id="ARBA00004395"/>
    </source>
</evidence>
<dbReference type="AlphaFoldDB" id="A0A914AQG1"/>
<dbReference type="Pfam" id="PF04124">
    <property type="entry name" value="Dor1"/>
    <property type="match status" value="1"/>
</dbReference>
<evidence type="ECO:0000256" key="9">
    <source>
        <dbReference type="SAM" id="MobiDB-lite"/>
    </source>
</evidence>
<evidence type="ECO:0000256" key="4">
    <source>
        <dbReference type="ARBA" id="ARBA00022448"/>
    </source>
</evidence>
<dbReference type="PANTHER" id="PTHR21311:SF0">
    <property type="entry name" value="CONSERVED OLIGOMERIC GOLGI COMPLEX SUBUNIT 8"/>
    <property type="match status" value="1"/>
</dbReference>
<evidence type="ECO:0000313" key="11">
    <source>
        <dbReference type="Proteomes" id="UP000887568"/>
    </source>
</evidence>
<feature type="compositionally biased region" description="Low complexity" evidence="9">
    <location>
        <begin position="567"/>
        <end position="583"/>
    </location>
</feature>
<keyword evidence="5" id="KW-0653">Protein transport</keyword>
<keyword evidence="4" id="KW-0813">Transport</keyword>
<comment type="subcellular location">
    <subcellularLocation>
        <location evidence="1">Golgi apparatus membrane</location>
        <topology evidence="1">Peripheral membrane protein</topology>
    </subcellularLocation>
</comment>
<keyword evidence="7" id="KW-0472">Membrane</keyword>
<dbReference type="RefSeq" id="XP_038065878.1">
    <property type="nucleotide sequence ID" value="XM_038209950.1"/>
</dbReference>
<evidence type="ECO:0000256" key="8">
    <source>
        <dbReference type="ARBA" id="ARBA00031347"/>
    </source>
</evidence>
<keyword evidence="11" id="KW-1185">Reference proteome</keyword>
<keyword evidence="6" id="KW-0333">Golgi apparatus</keyword>
<dbReference type="PIRSF" id="PIRSF015415">
    <property type="entry name" value="COG8"/>
    <property type="match status" value="1"/>
</dbReference>
<protein>
    <recommendedName>
        <fullName evidence="3">Conserved oligomeric Golgi complex subunit 8</fullName>
    </recommendedName>
    <alternativeName>
        <fullName evidence="8">Component of oligomeric Golgi complex 8</fullName>
    </alternativeName>
</protein>
<evidence type="ECO:0000256" key="3">
    <source>
        <dbReference type="ARBA" id="ARBA00020983"/>
    </source>
</evidence>
<sequence>MATPIDVEDETILASVFKDVFPDSWRENPDFAQYLAELSSYGVDKLNREPERLAEERAQILQQTQELAFHNYKTFIETADCCKEIVEDFNLVETHVNSLLEKLPDFSEECNKFMKEAQDISISRRMNNLTLSKHTQLLEILEIPQLMDTCVRNSYYEEALELSGYVKRLEKKHSNIPVIQDIVKEVKGSTQLMLNQMLQQLRTSIQLPACLRLIGYLRRMDLFTESELRIKFLQARDAWFQGILGAVAKEDAYFHITKVIEASRVHLFDIITQYRAIFSDDDPILSSSQDSATNEGALFHGWVGQKVSQFLRTLEGDLTRGVGGRLDSLLGQCMYFGLSFSRVGADFRGLLAPLFQRAALRGFTVALDEATKRFEEAMHSYTLIATPSLPTGTLSTGTMQGDKSLAPPTVLMDHPPLAVYTNAALNAFNDLRLCAPVALAHDVATALRTSLEAVVQATLAYHRAEESTFNEKERAFFVQFCQVAAYDLIPYMNRCLQALFPAATIATTLGVTVSDVQKLGNIGALNVDNLADPLKPLLPTVPDAAGEEQEDAQEGVDKNQSPPQPTTQPTTQPTIQPTTIETIVESPNEEQEEAAVLPSEETPGESAASTEENLAKETDSADISAENAGEGRNDDVVKFNVGDET</sequence>
<feature type="compositionally biased region" description="Acidic residues" evidence="9">
    <location>
        <begin position="545"/>
        <end position="554"/>
    </location>
</feature>
<dbReference type="GeneID" id="119735971"/>
<organism evidence="10 11">
    <name type="scientific">Patiria miniata</name>
    <name type="common">Bat star</name>
    <name type="synonym">Asterina miniata</name>
    <dbReference type="NCBI Taxonomy" id="46514"/>
    <lineage>
        <taxon>Eukaryota</taxon>
        <taxon>Metazoa</taxon>
        <taxon>Echinodermata</taxon>
        <taxon>Eleutherozoa</taxon>
        <taxon>Asterozoa</taxon>
        <taxon>Asteroidea</taxon>
        <taxon>Valvatacea</taxon>
        <taxon>Valvatida</taxon>
        <taxon>Asterinidae</taxon>
        <taxon>Patiria</taxon>
    </lineage>
</organism>
<dbReference type="InterPro" id="IPR007255">
    <property type="entry name" value="COG8"/>
</dbReference>
<dbReference type="PANTHER" id="PTHR21311">
    <property type="entry name" value="CONSERVED OLIGOMERIC GOLGI COMPLEX COMPONENT 8"/>
    <property type="match status" value="1"/>
</dbReference>
<dbReference type="GO" id="GO:0015031">
    <property type="term" value="P:protein transport"/>
    <property type="evidence" value="ECO:0007669"/>
    <property type="project" value="UniProtKB-KW"/>
</dbReference>
<dbReference type="GO" id="GO:0017119">
    <property type="term" value="C:Golgi transport complex"/>
    <property type="evidence" value="ECO:0007669"/>
    <property type="project" value="InterPro"/>
</dbReference>
<reference evidence="10" key="1">
    <citation type="submission" date="2022-11" db="UniProtKB">
        <authorList>
            <consortium name="EnsemblMetazoa"/>
        </authorList>
    </citation>
    <scope>IDENTIFICATION</scope>
</reference>
<dbReference type="SUPFAM" id="SSF74788">
    <property type="entry name" value="Cullin repeat-like"/>
    <property type="match status" value="1"/>
</dbReference>
<accession>A0A914AQG1</accession>
<evidence type="ECO:0000256" key="6">
    <source>
        <dbReference type="ARBA" id="ARBA00023034"/>
    </source>
</evidence>
<dbReference type="InterPro" id="IPR016159">
    <property type="entry name" value="Cullin_repeat-like_dom_sf"/>
</dbReference>